<comment type="caution">
    <text evidence="2">The sequence shown here is derived from an EMBL/GenBank/DDBJ whole genome shotgun (WGS) entry which is preliminary data.</text>
</comment>
<reference evidence="2" key="1">
    <citation type="submission" date="2023-07" db="EMBL/GenBank/DDBJ databases">
        <authorList>
            <consortium name="AG Swart"/>
            <person name="Singh M."/>
            <person name="Singh A."/>
            <person name="Seah K."/>
            <person name="Emmerich C."/>
        </authorList>
    </citation>
    <scope>NUCLEOTIDE SEQUENCE</scope>
    <source>
        <strain evidence="2">DP1</strain>
    </source>
</reference>
<protein>
    <submittedName>
        <fullName evidence="2">Uncharacterized protein</fullName>
    </submittedName>
</protein>
<evidence type="ECO:0000256" key="1">
    <source>
        <dbReference type="SAM" id="MobiDB-lite"/>
    </source>
</evidence>
<feature type="compositionally biased region" description="Basic residues" evidence="1">
    <location>
        <begin position="381"/>
        <end position="407"/>
    </location>
</feature>
<proteinExistence type="predicted"/>
<dbReference type="AlphaFoldDB" id="A0AAD2D5X2"/>
<feature type="compositionally biased region" description="Basic residues" evidence="1">
    <location>
        <begin position="432"/>
        <end position="446"/>
    </location>
</feature>
<feature type="compositionally biased region" description="Basic residues" evidence="1">
    <location>
        <begin position="499"/>
        <end position="524"/>
    </location>
</feature>
<evidence type="ECO:0000313" key="2">
    <source>
        <dbReference type="EMBL" id="CAI2380766.1"/>
    </source>
</evidence>
<sequence length="592" mass="67682">MKEWKPKACKCTVVVCRHLVLKISEIVRNHQQLGKIKTDILSVKNNLMEAIEIPPEITHSARGVRKRANPLKSLNPITLERVDQESRMNPPDAPLLRECTKIQDRARRYKKIKGIGYKNACKYSDIDSVFTFTLHSKLHISLSSDVDSEEDFTNRLQELEMGTKLRRKSTMVSTLGFKPKSSKLPLQRRTSIVSKFPIVRIPMNAMRKNSCLSPIKEDDQRQIEFNDKVYNLLKICNKRKIDPEETAGEALLFLNQLGRKLLVKQQHIVNNVCKHGNIENLKIESVSSNFSLSSQEETGNTSLPKGMMSPIKTRKQILNTNLNCEQKNTLNLWRAYKAGDQLSMSSDNSEGKRNSSQTPEMRAVFFPKASPNAKLDDAKSCRKLSSKKSKKKRRVKTKKPKGSKKGKKNAEAKRKNMVYLSQKVTSGEQSPKKRRVRRKVKTKQTKVNHPCSSIVENLNDILNNMDNLKPIEETKFRKPSIRKMSCEIIGENEITSPKKSPRKSPRKQRTKRRLNSKRSIKKLPKNKEKNAKNNLKTMMDISMIVANLDEVLADEDSKEPATTRASMSKLNSQNHVTQIPAKLIRFGSMTHF</sequence>
<feature type="region of interest" description="Disordered" evidence="1">
    <location>
        <begin position="366"/>
        <end position="447"/>
    </location>
</feature>
<name>A0AAD2D5X2_EUPCR</name>
<gene>
    <name evidence="2" type="ORF">ECRASSUSDP1_LOCUS22206</name>
</gene>
<evidence type="ECO:0000313" key="3">
    <source>
        <dbReference type="Proteomes" id="UP001295684"/>
    </source>
</evidence>
<organism evidence="2 3">
    <name type="scientific">Euplotes crassus</name>
    <dbReference type="NCBI Taxonomy" id="5936"/>
    <lineage>
        <taxon>Eukaryota</taxon>
        <taxon>Sar</taxon>
        <taxon>Alveolata</taxon>
        <taxon>Ciliophora</taxon>
        <taxon>Intramacronucleata</taxon>
        <taxon>Spirotrichea</taxon>
        <taxon>Hypotrichia</taxon>
        <taxon>Euplotida</taxon>
        <taxon>Euplotidae</taxon>
        <taxon>Moneuplotes</taxon>
    </lineage>
</organism>
<dbReference type="EMBL" id="CAMPGE010022749">
    <property type="protein sequence ID" value="CAI2380766.1"/>
    <property type="molecule type" value="Genomic_DNA"/>
</dbReference>
<accession>A0AAD2D5X2</accession>
<feature type="region of interest" description="Disordered" evidence="1">
    <location>
        <begin position="487"/>
        <end position="533"/>
    </location>
</feature>
<keyword evidence="3" id="KW-1185">Reference proteome</keyword>
<dbReference type="Proteomes" id="UP001295684">
    <property type="component" value="Unassembled WGS sequence"/>
</dbReference>